<sequence>MANEIGRTVVGKVIKLNSLWKAAKVSVQRMKLDENTNVYINWEKHCWASDPDSKANVGDFVLIKPLEKKERLQIAHYLKEIIFPVGNIVEPVTGKRCRGTEYIDEKNRNLS</sequence>
<evidence type="ECO:0000256" key="4">
    <source>
        <dbReference type="ARBA" id="ARBA00022980"/>
    </source>
</evidence>
<name>T1FH85_HELRO</name>
<keyword evidence="2" id="KW-0699">rRNA-binding</keyword>
<dbReference type="InterPro" id="IPR039193">
    <property type="entry name" value="Ribosomal_uS17m_metazoa"/>
</dbReference>
<keyword evidence="6" id="KW-0687">Ribonucleoprotein</keyword>
<dbReference type="EMBL" id="AMQM01007758">
    <property type="status" value="NOT_ANNOTATED_CDS"/>
    <property type="molecule type" value="Genomic_DNA"/>
</dbReference>
<keyword evidence="4" id="KW-0689">Ribosomal protein</keyword>
<keyword evidence="5" id="KW-0496">Mitochondrion</keyword>
<dbReference type="OMA" id="FLMAHYK"/>
<dbReference type="InterPro" id="IPR012340">
    <property type="entry name" value="NA-bd_OB-fold"/>
</dbReference>
<evidence type="ECO:0000313" key="11">
    <source>
        <dbReference type="Proteomes" id="UP000015101"/>
    </source>
</evidence>
<evidence type="ECO:0000256" key="1">
    <source>
        <dbReference type="ARBA" id="ARBA00004173"/>
    </source>
</evidence>
<dbReference type="eggNOG" id="KOG3447">
    <property type="taxonomic scope" value="Eukaryota"/>
</dbReference>
<evidence type="ECO:0000313" key="9">
    <source>
        <dbReference type="EMBL" id="ESN92217.1"/>
    </source>
</evidence>
<dbReference type="Proteomes" id="UP000015101">
    <property type="component" value="Unassembled WGS sequence"/>
</dbReference>
<dbReference type="EMBL" id="KB097661">
    <property type="protein sequence ID" value="ESN92217.1"/>
    <property type="molecule type" value="Genomic_DNA"/>
</dbReference>
<dbReference type="FunFam" id="2.40.50.140:FF:000137">
    <property type="entry name" value="28S ribosomal protein S17, mitochondrial"/>
    <property type="match status" value="1"/>
</dbReference>
<keyword evidence="3" id="KW-0694">RNA-binding</keyword>
<reference evidence="11" key="1">
    <citation type="submission" date="2012-12" db="EMBL/GenBank/DDBJ databases">
        <authorList>
            <person name="Hellsten U."/>
            <person name="Grimwood J."/>
            <person name="Chapman J.A."/>
            <person name="Shapiro H."/>
            <person name="Aerts A."/>
            <person name="Otillar R.P."/>
            <person name="Terry A.Y."/>
            <person name="Boore J.L."/>
            <person name="Simakov O."/>
            <person name="Marletaz F."/>
            <person name="Cho S.-J."/>
            <person name="Edsinger-Gonzales E."/>
            <person name="Havlak P."/>
            <person name="Kuo D.-H."/>
            <person name="Larsson T."/>
            <person name="Lv J."/>
            <person name="Arendt D."/>
            <person name="Savage R."/>
            <person name="Osoegawa K."/>
            <person name="de Jong P."/>
            <person name="Lindberg D.R."/>
            <person name="Seaver E.C."/>
            <person name="Weisblat D.A."/>
            <person name="Putnam N.H."/>
            <person name="Grigoriev I.V."/>
            <person name="Rokhsar D.S."/>
        </authorList>
    </citation>
    <scope>NUCLEOTIDE SEQUENCE</scope>
</reference>
<dbReference type="OrthoDB" id="274752at2759"/>
<reference evidence="9 11" key="2">
    <citation type="journal article" date="2013" name="Nature">
        <title>Insights into bilaterian evolution from three spiralian genomes.</title>
        <authorList>
            <person name="Simakov O."/>
            <person name="Marletaz F."/>
            <person name="Cho S.J."/>
            <person name="Edsinger-Gonzales E."/>
            <person name="Havlak P."/>
            <person name="Hellsten U."/>
            <person name="Kuo D.H."/>
            <person name="Larsson T."/>
            <person name="Lv J."/>
            <person name="Arendt D."/>
            <person name="Savage R."/>
            <person name="Osoegawa K."/>
            <person name="de Jong P."/>
            <person name="Grimwood J."/>
            <person name="Chapman J.A."/>
            <person name="Shapiro H."/>
            <person name="Aerts A."/>
            <person name="Otillar R.P."/>
            <person name="Terry A.Y."/>
            <person name="Boore J.L."/>
            <person name="Grigoriev I.V."/>
            <person name="Lindberg D.R."/>
            <person name="Seaver E.C."/>
            <person name="Weisblat D.A."/>
            <person name="Putnam N.H."/>
            <person name="Rokhsar D.S."/>
        </authorList>
    </citation>
    <scope>NUCLEOTIDE SEQUENCE</scope>
</reference>
<keyword evidence="11" id="KW-1185">Reference proteome</keyword>
<dbReference type="CTD" id="20208184"/>
<dbReference type="PANTHER" id="PTHR24088:SF0">
    <property type="entry name" value="SMALL RIBOSOMAL SUBUNIT PROTEIN US17M"/>
    <property type="match status" value="1"/>
</dbReference>
<evidence type="ECO:0000256" key="6">
    <source>
        <dbReference type="ARBA" id="ARBA00023274"/>
    </source>
</evidence>
<dbReference type="SUPFAM" id="SSF50249">
    <property type="entry name" value="Nucleic acid-binding proteins"/>
    <property type="match status" value="1"/>
</dbReference>
<dbReference type="GO" id="GO:0005763">
    <property type="term" value="C:mitochondrial small ribosomal subunit"/>
    <property type="evidence" value="ECO:0000318"/>
    <property type="project" value="GO_Central"/>
</dbReference>
<dbReference type="GO" id="GO:0005743">
    <property type="term" value="C:mitochondrial inner membrane"/>
    <property type="evidence" value="ECO:0007669"/>
    <property type="project" value="UniProtKB-ARBA"/>
</dbReference>
<protein>
    <recommendedName>
        <fullName evidence="7">Small ribosomal subunit protein uS17m</fullName>
    </recommendedName>
    <alternativeName>
        <fullName evidence="8">28S ribosomal protein S17, mitochondrial</fullName>
    </alternativeName>
</protein>
<evidence type="ECO:0000313" key="10">
    <source>
        <dbReference type="EnsemblMetazoa" id="HelroP181687"/>
    </source>
</evidence>
<evidence type="ECO:0000256" key="3">
    <source>
        <dbReference type="ARBA" id="ARBA00022884"/>
    </source>
</evidence>
<dbReference type="AlphaFoldDB" id="T1FH85"/>
<dbReference type="InParanoid" id="T1FH85"/>
<proteinExistence type="predicted"/>
<dbReference type="GO" id="GO:0019843">
    <property type="term" value="F:rRNA binding"/>
    <property type="evidence" value="ECO:0007669"/>
    <property type="project" value="UniProtKB-KW"/>
</dbReference>
<dbReference type="Gene3D" id="2.40.50.140">
    <property type="entry name" value="Nucleic acid-binding proteins"/>
    <property type="match status" value="1"/>
</dbReference>
<evidence type="ECO:0000256" key="5">
    <source>
        <dbReference type="ARBA" id="ARBA00023128"/>
    </source>
</evidence>
<dbReference type="GeneID" id="20208184"/>
<evidence type="ECO:0000256" key="2">
    <source>
        <dbReference type="ARBA" id="ARBA00022730"/>
    </source>
</evidence>
<reference evidence="10" key="3">
    <citation type="submission" date="2015-06" db="UniProtKB">
        <authorList>
            <consortium name="EnsemblMetazoa"/>
        </authorList>
    </citation>
    <scope>IDENTIFICATION</scope>
</reference>
<comment type="subcellular location">
    <subcellularLocation>
        <location evidence="1">Mitochondrion</location>
    </subcellularLocation>
</comment>
<organism evidence="10 11">
    <name type="scientific">Helobdella robusta</name>
    <name type="common">Californian leech</name>
    <dbReference type="NCBI Taxonomy" id="6412"/>
    <lineage>
        <taxon>Eukaryota</taxon>
        <taxon>Metazoa</taxon>
        <taxon>Spiralia</taxon>
        <taxon>Lophotrochozoa</taxon>
        <taxon>Annelida</taxon>
        <taxon>Clitellata</taxon>
        <taxon>Hirudinea</taxon>
        <taxon>Rhynchobdellida</taxon>
        <taxon>Glossiphoniidae</taxon>
        <taxon>Helobdella</taxon>
    </lineage>
</organism>
<gene>
    <name evidence="10" type="primary">20208184</name>
    <name evidence="9" type="ORF">HELRODRAFT_181687</name>
</gene>
<dbReference type="HOGENOM" id="CLU_073626_5_2_1"/>
<evidence type="ECO:0000256" key="8">
    <source>
        <dbReference type="ARBA" id="ARBA00078462"/>
    </source>
</evidence>
<dbReference type="KEGG" id="hro:HELRODRAFT_181687"/>
<dbReference type="STRING" id="6412.T1FH85"/>
<dbReference type="GO" id="GO:0003735">
    <property type="term" value="F:structural constituent of ribosome"/>
    <property type="evidence" value="ECO:0007669"/>
    <property type="project" value="InterPro"/>
</dbReference>
<dbReference type="RefSeq" id="XP_009029718.1">
    <property type="nucleotide sequence ID" value="XM_009031470.1"/>
</dbReference>
<dbReference type="EnsemblMetazoa" id="HelroT181687">
    <property type="protein sequence ID" value="HelroP181687"/>
    <property type="gene ID" value="HelroG181687"/>
</dbReference>
<evidence type="ECO:0000256" key="7">
    <source>
        <dbReference type="ARBA" id="ARBA00070246"/>
    </source>
</evidence>
<dbReference type="PANTHER" id="PTHR24088">
    <property type="entry name" value="28S RIBOSOMAL PROTEIN S17, MITOCHONDRIAL"/>
    <property type="match status" value="1"/>
</dbReference>
<accession>T1FH85</accession>